<evidence type="ECO:0000256" key="2">
    <source>
        <dbReference type="ARBA" id="ARBA00023315"/>
    </source>
</evidence>
<accession>A0A217EGE7</accession>
<dbReference type="GO" id="GO:0016747">
    <property type="term" value="F:acyltransferase activity, transferring groups other than amino-acyl groups"/>
    <property type="evidence" value="ECO:0007669"/>
    <property type="project" value="InterPro"/>
</dbReference>
<dbReference type="OrthoDB" id="9803233at2"/>
<dbReference type="SUPFAM" id="SSF55729">
    <property type="entry name" value="Acyl-CoA N-acyltransferases (Nat)"/>
    <property type="match status" value="1"/>
</dbReference>
<gene>
    <name evidence="4" type="ORF">SAMN05444584_1227</name>
</gene>
<reference evidence="5" key="1">
    <citation type="submission" date="2017-06" db="EMBL/GenBank/DDBJ databases">
        <authorList>
            <person name="Varghese N."/>
            <person name="Submissions S."/>
        </authorList>
    </citation>
    <scope>NUCLEOTIDE SEQUENCE [LARGE SCALE GENOMIC DNA]</scope>
    <source>
        <strain evidence="5">ANC 5114</strain>
    </source>
</reference>
<dbReference type="RefSeq" id="WP_088823262.1">
    <property type="nucleotide sequence ID" value="NZ_FZLN01000001.1"/>
</dbReference>
<dbReference type="AlphaFoldDB" id="A0A217EGE7"/>
<evidence type="ECO:0000259" key="3">
    <source>
        <dbReference type="PROSITE" id="PS51186"/>
    </source>
</evidence>
<evidence type="ECO:0000256" key="1">
    <source>
        <dbReference type="ARBA" id="ARBA00022679"/>
    </source>
</evidence>
<dbReference type="InterPro" id="IPR050832">
    <property type="entry name" value="Bact_Acetyltransf"/>
</dbReference>
<dbReference type="InterPro" id="IPR000182">
    <property type="entry name" value="GNAT_dom"/>
</dbReference>
<dbReference type="PANTHER" id="PTHR43877">
    <property type="entry name" value="AMINOALKYLPHOSPHONATE N-ACETYLTRANSFERASE-RELATED-RELATED"/>
    <property type="match status" value="1"/>
</dbReference>
<sequence>MSDQFIAMSVAEDEVQPFLDGLFAEYNDIYGDFFEKQGQAAAYQRNSHNESERYDDPNKYLPPHGLFIVLKRHGQIIAMGAYKRYDHETAELKRIWSHHQLRKQGLAGRVVRELERRAYQAGYKKVYLTTGFRQIPAVKLYLSLGYQPQFEITADFNFDHYIAAPFNGGLPFIKTLQQEAVA</sequence>
<evidence type="ECO:0000313" key="5">
    <source>
        <dbReference type="Proteomes" id="UP000243463"/>
    </source>
</evidence>
<feature type="domain" description="N-acetyltransferase" evidence="3">
    <location>
        <begin position="13"/>
        <end position="177"/>
    </location>
</feature>
<organism evidence="4 5">
    <name type="scientific">Acinetobacter apis</name>
    <dbReference type="NCBI Taxonomy" id="1229165"/>
    <lineage>
        <taxon>Bacteria</taxon>
        <taxon>Pseudomonadati</taxon>
        <taxon>Pseudomonadota</taxon>
        <taxon>Gammaproteobacteria</taxon>
        <taxon>Moraxellales</taxon>
        <taxon>Moraxellaceae</taxon>
        <taxon>Acinetobacter</taxon>
    </lineage>
</organism>
<proteinExistence type="predicted"/>
<dbReference type="PANTHER" id="PTHR43877:SF2">
    <property type="entry name" value="AMINOALKYLPHOSPHONATE N-ACETYLTRANSFERASE-RELATED"/>
    <property type="match status" value="1"/>
</dbReference>
<dbReference type="Proteomes" id="UP000243463">
    <property type="component" value="Unassembled WGS sequence"/>
</dbReference>
<name>A0A217EGE7_9GAMM</name>
<dbReference type="CDD" id="cd04301">
    <property type="entry name" value="NAT_SF"/>
    <property type="match status" value="1"/>
</dbReference>
<dbReference type="Gene3D" id="3.40.630.30">
    <property type="match status" value="1"/>
</dbReference>
<keyword evidence="5" id="KW-1185">Reference proteome</keyword>
<keyword evidence="1 4" id="KW-0808">Transferase</keyword>
<keyword evidence="2" id="KW-0012">Acyltransferase</keyword>
<dbReference type="EMBL" id="FZLN01000001">
    <property type="protein sequence ID" value="SNQ29280.1"/>
    <property type="molecule type" value="Genomic_DNA"/>
</dbReference>
<dbReference type="InterPro" id="IPR016181">
    <property type="entry name" value="Acyl_CoA_acyltransferase"/>
</dbReference>
<dbReference type="Pfam" id="PF00583">
    <property type="entry name" value="Acetyltransf_1"/>
    <property type="match status" value="1"/>
</dbReference>
<evidence type="ECO:0000313" key="4">
    <source>
        <dbReference type="EMBL" id="SNQ29280.1"/>
    </source>
</evidence>
<protein>
    <submittedName>
        <fullName evidence="4">Acetyltransferase (GNAT) family protein</fullName>
    </submittedName>
</protein>
<dbReference type="PROSITE" id="PS51186">
    <property type="entry name" value="GNAT"/>
    <property type="match status" value="1"/>
</dbReference>